<sequence length="71" mass="7712">MLRVTNTFVSCRCGTGYRRRSARVGPMAATPLVITVRPCASLTSADAPGAKAPIQATKRRRIRPAMIRDDP</sequence>
<organism evidence="1 2">
    <name type="scientific">Actinoallomurus liliacearum</name>
    <dbReference type="NCBI Taxonomy" id="1080073"/>
    <lineage>
        <taxon>Bacteria</taxon>
        <taxon>Bacillati</taxon>
        <taxon>Actinomycetota</taxon>
        <taxon>Actinomycetes</taxon>
        <taxon>Streptosporangiales</taxon>
        <taxon>Thermomonosporaceae</taxon>
        <taxon>Actinoallomurus</taxon>
    </lineage>
</organism>
<gene>
    <name evidence="1" type="ORF">GCM10023195_28280</name>
</gene>
<evidence type="ECO:0000313" key="2">
    <source>
        <dbReference type="Proteomes" id="UP001500212"/>
    </source>
</evidence>
<accession>A0ABP8TIJ3</accession>
<comment type="caution">
    <text evidence="1">The sequence shown here is derived from an EMBL/GenBank/DDBJ whole genome shotgun (WGS) entry which is preliminary data.</text>
</comment>
<dbReference type="EMBL" id="BAABHJ010000006">
    <property type="protein sequence ID" value="GAA4607449.1"/>
    <property type="molecule type" value="Genomic_DNA"/>
</dbReference>
<dbReference type="Proteomes" id="UP001500212">
    <property type="component" value="Unassembled WGS sequence"/>
</dbReference>
<reference evidence="2" key="1">
    <citation type="journal article" date="2019" name="Int. J. Syst. Evol. Microbiol.">
        <title>The Global Catalogue of Microorganisms (GCM) 10K type strain sequencing project: providing services to taxonomists for standard genome sequencing and annotation.</title>
        <authorList>
            <consortium name="The Broad Institute Genomics Platform"/>
            <consortium name="The Broad Institute Genome Sequencing Center for Infectious Disease"/>
            <person name="Wu L."/>
            <person name="Ma J."/>
        </authorList>
    </citation>
    <scope>NUCLEOTIDE SEQUENCE [LARGE SCALE GENOMIC DNA]</scope>
    <source>
        <strain evidence="2">JCM 17938</strain>
    </source>
</reference>
<proteinExistence type="predicted"/>
<keyword evidence="2" id="KW-1185">Reference proteome</keyword>
<protein>
    <submittedName>
        <fullName evidence="1">Uncharacterized protein</fullName>
    </submittedName>
</protein>
<name>A0ABP8TIJ3_9ACTN</name>
<evidence type="ECO:0000313" key="1">
    <source>
        <dbReference type="EMBL" id="GAA4607449.1"/>
    </source>
</evidence>